<evidence type="ECO:0000256" key="6">
    <source>
        <dbReference type="ARBA" id="ARBA00022824"/>
    </source>
</evidence>
<evidence type="ECO:0000256" key="8">
    <source>
        <dbReference type="ARBA" id="ARBA00022990"/>
    </source>
</evidence>
<dbReference type="SUPFAM" id="SSF161084">
    <property type="entry name" value="MAPEG domain-like"/>
    <property type="match status" value="1"/>
</dbReference>
<accession>A0A6P0CD47</accession>
<keyword evidence="4" id="KW-0808">Transferase</keyword>
<dbReference type="PANTHER" id="PTHR10689">
    <property type="entry name" value="MICROSOMAL GLUTATHIONE S-TRANSFERASE 1"/>
    <property type="match status" value="1"/>
</dbReference>
<keyword evidence="6" id="KW-0256">Endoplasmic reticulum</keyword>
<dbReference type="Proteomes" id="UP000468591">
    <property type="component" value="Unassembled WGS sequence"/>
</dbReference>
<feature type="transmembrane region" description="Helical" evidence="13">
    <location>
        <begin position="83"/>
        <end position="111"/>
    </location>
</feature>
<dbReference type="InterPro" id="IPR040162">
    <property type="entry name" value="MGST1-like"/>
</dbReference>
<comment type="function">
    <text evidence="1">Conjugation of reduced glutathione to a wide number of exogenous and endogenous hydrophobic electrophiles.</text>
</comment>
<dbReference type="GO" id="GO:0016020">
    <property type="term" value="C:membrane"/>
    <property type="evidence" value="ECO:0007669"/>
    <property type="project" value="InterPro"/>
</dbReference>
<dbReference type="GO" id="GO:0004364">
    <property type="term" value="F:glutathione transferase activity"/>
    <property type="evidence" value="ECO:0007669"/>
    <property type="project" value="UniProtKB-EC"/>
</dbReference>
<dbReference type="AlphaFoldDB" id="A0A6P0CD47"/>
<evidence type="ECO:0000256" key="1">
    <source>
        <dbReference type="ARBA" id="ARBA00003701"/>
    </source>
</evidence>
<comment type="subunit">
    <text evidence="10">Homotrimer; The trimer binds only one molecule of glutathione.</text>
</comment>
<evidence type="ECO:0000313" key="15">
    <source>
        <dbReference type="Proteomes" id="UP000468591"/>
    </source>
</evidence>
<comment type="catalytic activity">
    <reaction evidence="12">
        <text>RX + glutathione = an S-substituted glutathione + a halide anion + H(+)</text>
        <dbReference type="Rhea" id="RHEA:16437"/>
        <dbReference type="ChEBI" id="CHEBI:15378"/>
        <dbReference type="ChEBI" id="CHEBI:16042"/>
        <dbReference type="ChEBI" id="CHEBI:17792"/>
        <dbReference type="ChEBI" id="CHEBI:57925"/>
        <dbReference type="ChEBI" id="CHEBI:90779"/>
        <dbReference type="EC" id="2.5.1.18"/>
    </reaction>
    <physiologicalReaction direction="left-to-right" evidence="12">
        <dbReference type="Rhea" id="RHEA:16438"/>
    </physiologicalReaction>
</comment>
<gene>
    <name evidence="14" type="ORF">GV827_15475</name>
</gene>
<keyword evidence="8" id="KW-0007">Acetylation</keyword>
<dbReference type="EC" id="2.5.1.18" evidence="3"/>
<evidence type="ECO:0000256" key="7">
    <source>
        <dbReference type="ARBA" id="ARBA00022989"/>
    </source>
</evidence>
<evidence type="ECO:0000256" key="3">
    <source>
        <dbReference type="ARBA" id="ARBA00012452"/>
    </source>
</evidence>
<evidence type="ECO:0000256" key="13">
    <source>
        <dbReference type="SAM" id="Phobius"/>
    </source>
</evidence>
<keyword evidence="7 13" id="KW-1133">Transmembrane helix</keyword>
<keyword evidence="15" id="KW-1185">Reference proteome</keyword>
<dbReference type="Pfam" id="PF01124">
    <property type="entry name" value="MAPEG"/>
    <property type="match status" value="1"/>
</dbReference>
<dbReference type="PANTHER" id="PTHR10689:SF6">
    <property type="entry name" value="MICROSOMAL GLUTATHIONE S-TRANSFERASE 1"/>
    <property type="match status" value="1"/>
</dbReference>
<sequence>MVELNLENPVFITYLIASAIMVLKVMGQGWITVYRMLKVGAGYASPEDLQRGMINTSPDPSQLEVDEYVDRSRRMHRNDLENIPAFWIAGLLFVAVNPALWLAQVLMYGFVAARLGHFWAYATKQTHEIRATFYSIGSMIVIYMACHALLAVLA</sequence>
<dbReference type="Gene3D" id="1.20.120.550">
    <property type="entry name" value="Membrane associated eicosanoid/glutathione metabolism-like domain"/>
    <property type="match status" value="1"/>
</dbReference>
<evidence type="ECO:0000256" key="10">
    <source>
        <dbReference type="ARBA" id="ARBA00038540"/>
    </source>
</evidence>
<feature type="transmembrane region" description="Helical" evidence="13">
    <location>
        <begin position="131"/>
        <end position="153"/>
    </location>
</feature>
<evidence type="ECO:0000313" key="14">
    <source>
        <dbReference type="EMBL" id="NEK23797.1"/>
    </source>
</evidence>
<comment type="subcellular location">
    <subcellularLocation>
        <location evidence="2">Endoplasmic reticulum membrane</location>
        <topology evidence="2">Multi-pass membrane protein</topology>
    </subcellularLocation>
</comment>
<evidence type="ECO:0000256" key="2">
    <source>
        <dbReference type="ARBA" id="ARBA00004477"/>
    </source>
</evidence>
<proteinExistence type="predicted"/>
<organism evidence="14 15">
    <name type="scientific">Sulfitobacter sediminilitoris</name>
    <dbReference type="NCBI Taxonomy" id="2698830"/>
    <lineage>
        <taxon>Bacteria</taxon>
        <taxon>Pseudomonadati</taxon>
        <taxon>Pseudomonadota</taxon>
        <taxon>Alphaproteobacteria</taxon>
        <taxon>Rhodobacterales</taxon>
        <taxon>Roseobacteraceae</taxon>
        <taxon>Sulfitobacter</taxon>
    </lineage>
</organism>
<reference evidence="14 15" key="1">
    <citation type="submission" date="2020-01" db="EMBL/GenBank/DDBJ databases">
        <title>Sulfitobacter sediminilitoris sp. nov., isolated from a tidal flat.</title>
        <authorList>
            <person name="Park S."/>
            <person name="Yoon J.-H."/>
        </authorList>
    </citation>
    <scope>NUCLEOTIDE SEQUENCE [LARGE SCALE GENOMIC DNA]</scope>
    <source>
        <strain evidence="14 15">JBTF-M27</strain>
    </source>
</reference>
<evidence type="ECO:0000256" key="11">
    <source>
        <dbReference type="ARBA" id="ARBA00039397"/>
    </source>
</evidence>
<evidence type="ECO:0000256" key="12">
    <source>
        <dbReference type="ARBA" id="ARBA00049385"/>
    </source>
</evidence>
<protein>
    <recommendedName>
        <fullName evidence="11">Microsomal glutathione S-transferase 1</fullName>
        <ecNumber evidence="3">2.5.1.18</ecNumber>
    </recommendedName>
</protein>
<comment type="caution">
    <text evidence="14">The sequence shown here is derived from an EMBL/GenBank/DDBJ whole genome shotgun (WGS) entry which is preliminary data.</text>
</comment>
<evidence type="ECO:0000256" key="4">
    <source>
        <dbReference type="ARBA" id="ARBA00022679"/>
    </source>
</evidence>
<feature type="transmembrane region" description="Helical" evidence="13">
    <location>
        <begin position="12"/>
        <end position="33"/>
    </location>
</feature>
<name>A0A6P0CD47_9RHOB</name>
<evidence type="ECO:0000256" key="5">
    <source>
        <dbReference type="ARBA" id="ARBA00022692"/>
    </source>
</evidence>
<dbReference type="InterPro" id="IPR001129">
    <property type="entry name" value="Membr-assoc_MAPEG"/>
</dbReference>
<keyword evidence="5 13" id="KW-0812">Transmembrane</keyword>
<dbReference type="RefSeq" id="WP_164354722.1">
    <property type="nucleotide sequence ID" value="NZ_JAABNT010000010.1"/>
</dbReference>
<evidence type="ECO:0000256" key="9">
    <source>
        <dbReference type="ARBA" id="ARBA00023136"/>
    </source>
</evidence>
<keyword evidence="9 13" id="KW-0472">Membrane</keyword>
<dbReference type="InterPro" id="IPR023352">
    <property type="entry name" value="MAPEG-like_dom_sf"/>
</dbReference>
<dbReference type="EMBL" id="JAABNT010000010">
    <property type="protein sequence ID" value="NEK23797.1"/>
    <property type="molecule type" value="Genomic_DNA"/>
</dbReference>